<keyword evidence="5" id="KW-1185">Reference proteome</keyword>
<feature type="domain" description="ABC transporter" evidence="3">
    <location>
        <begin position="2"/>
        <end position="226"/>
    </location>
</feature>
<dbReference type="GO" id="GO:0005524">
    <property type="term" value="F:ATP binding"/>
    <property type="evidence" value="ECO:0007669"/>
    <property type="project" value="UniProtKB-KW"/>
</dbReference>
<dbReference type="SMART" id="SM00382">
    <property type="entry name" value="AAA"/>
    <property type="match status" value="2"/>
</dbReference>
<accession>A0A7X6MYX5</accession>
<proteinExistence type="predicted"/>
<evidence type="ECO:0000313" key="4">
    <source>
        <dbReference type="EMBL" id="NKZ20995.1"/>
    </source>
</evidence>
<evidence type="ECO:0000256" key="1">
    <source>
        <dbReference type="ARBA" id="ARBA00022741"/>
    </source>
</evidence>
<dbReference type="InterPro" id="IPR027417">
    <property type="entry name" value="P-loop_NTPase"/>
</dbReference>
<evidence type="ECO:0000256" key="2">
    <source>
        <dbReference type="ARBA" id="ARBA00022840"/>
    </source>
</evidence>
<dbReference type="Gene3D" id="3.40.50.300">
    <property type="entry name" value="P-loop containing nucleotide triphosphate hydrolases"/>
    <property type="match status" value="2"/>
</dbReference>
<dbReference type="SUPFAM" id="SSF52540">
    <property type="entry name" value="P-loop containing nucleoside triphosphate hydrolases"/>
    <property type="match status" value="2"/>
</dbReference>
<dbReference type="EMBL" id="JAAXPR010000019">
    <property type="protein sequence ID" value="NKZ20995.1"/>
    <property type="molecule type" value="Genomic_DNA"/>
</dbReference>
<gene>
    <name evidence="4" type="ORF">HF992_09170</name>
</gene>
<feature type="domain" description="ABC transporter" evidence="3">
    <location>
        <begin position="300"/>
        <end position="500"/>
    </location>
</feature>
<dbReference type="PROSITE" id="PS50893">
    <property type="entry name" value="ABC_TRANSPORTER_2"/>
    <property type="match status" value="2"/>
</dbReference>
<dbReference type="InterPro" id="IPR003439">
    <property type="entry name" value="ABC_transporter-like_ATP-bd"/>
</dbReference>
<dbReference type="InterPro" id="IPR051309">
    <property type="entry name" value="ABCF_ATPase"/>
</dbReference>
<dbReference type="InterPro" id="IPR017871">
    <property type="entry name" value="ABC_transporter-like_CS"/>
</dbReference>
<sequence>MLKLQAITITHLKDLQTLIADLDLAVNPGDKLAIIGEEGTGKSTLIQAILDPEQISSYAQLDGQIINHFTQIGYLPQNLLPQQLNQTVSDFIYTDLDYTVFDFQIFWTMADRFNLPIERFEEQKLRLANLSGGEKIKLQLLKLLATDPDLLILDEPSGDLDMETLVWLESFIQESEKTILFISHDEALLSRSATSILHLELLQKRREPRWTFYKGDYESYKTDRQRQFDKDLQVASKQREEQTKRLTKNQRIQKSVEHQLRNTKNDVAGRLLAKKMKSLQSQEKRFERESKDFTDIPQDMDRINLFFSGVEPLPASKILLDWQDRTLSTGQTINLILRGQDRLAVIGQNGIGKTRLLTAIKSELSQREGISLGYMPQDYHQVLPIGISALDFLKDSTTAEQARTLLARLQLTREEIHHSAHQLSGGQKAKICLAKMVLEKANVLLLDEPTRHLSPTSQEEFKQLLQTYSGAIVLVTHDRSVLQAIKWEVLEMKENDREDK</sequence>
<dbReference type="PANTHER" id="PTHR42855">
    <property type="entry name" value="ABC TRANSPORTER ATP-BINDING SUBUNIT"/>
    <property type="match status" value="1"/>
</dbReference>
<dbReference type="Proteomes" id="UP000522720">
    <property type="component" value="Unassembled WGS sequence"/>
</dbReference>
<dbReference type="RefSeq" id="WP_168549736.1">
    <property type="nucleotide sequence ID" value="NZ_JAAXPR010000019.1"/>
</dbReference>
<dbReference type="AlphaFoldDB" id="A0A7X6MYX5"/>
<reference evidence="4 5" key="1">
    <citation type="submission" date="2020-04" db="EMBL/GenBank/DDBJ databases">
        <title>MicrobeNet Type strains.</title>
        <authorList>
            <person name="Nicholson A.C."/>
        </authorList>
    </citation>
    <scope>NUCLEOTIDE SEQUENCE [LARGE SCALE GENOMIC DNA]</scope>
    <source>
        <strain evidence="4 5">CCUG 69612</strain>
    </source>
</reference>
<dbReference type="GO" id="GO:0016887">
    <property type="term" value="F:ATP hydrolysis activity"/>
    <property type="evidence" value="ECO:0007669"/>
    <property type="project" value="InterPro"/>
</dbReference>
<evidence type="ECO:0000313" key="5">
    <source>
        <dbReference type="Proteomes" id="UP000522720"/>
    </source>
</evidence>
<organism evidence="4 5">
    <name type="scientific">Streptococcus ovuberis</name>
    <dbReference type="NCBI Taxonomy" id="1936207"/>
    <lineage>
        <taxon>Bacteria</taxon>
        <taxon>Bacillati</taxon>
        <taxon>Bacillota</taxon>
        <taxon>Bacilli</taxon>
        <taxon>Lactobacillales</taxon>
        <taxon>Streptococcaceae</taxon>
        <taxon>Streptococcus</taxon>
    </lineage>
</organism>
<dbReference type="PROSITE" id="PS00211">
    <property type="entry name" value="ABC_TRANSPORTER_1"/>
    <property type="match status" value="1"/>
</dbReference>
<dbReference type="InterPro" id="IPR003593">
    <property type="entry name" value="AAA+_ATPase"/>
</dbReference>
<protein>
    <submittedName>
        <fullName evidence="4">ABC-F family ATP-binding cassette domain-containing protein</fullName>
    </submittedName>
</protein>
<name>A0A7X6MYX5_9STRE</name>
<dbReference type="PANTHER" id="PTHR42855:SF2">
    <property type="entry name" value="DRUG RESISTANCE ABC TRANSPORTER,ATP-BINDING PROTEIN"/>
    <property type="match status" value="1"/>
</dbReference>
<dbReference type="Pfam" id="PF00005">
    <property type="entry name" value="ABC_tran"/>
    <property type="match status" value="2"/>
</dbReference>
<keyword evidence="2 4" id="KW-0067">ATP-binding</keyword>
<evidence type="ECO:0000259" key="3">
    <source>
        <dbReference type="PROSITE" id="PS50893"/>
    </source>
</evidence>
<keyword evidence="1" id="KW-0547">Nucleotide-binding</keyword>
<comment type="caution">
    <text evidence="4">The sequence shown here is derived from an EMBL/GenBank/DDBJ whole genome shotgun (WGS) entry which is preliminary data.</text>
</comment>